<dbReference type="AlphaFoldDB" id="W5UTT5"/>
<keyword evidence="1" id="KW-0472">Membrane</keyword>
<gene>
    <name evidence="2" type="ORF">MYB_02525</name>
</gene>
<accession>W5UTT5</accession>
<proteinExistence type="predicted"/>
<keyword evidence="3" id="KW-1185">Reference proteome</keyword>
<keyword evidence="1" id="KW-0812">Transmembrane</keyword>
<reference evidence="2 3" key="1">
    <citation type="journal article" date="2014" name="Genome Announc.">
        <title>Complete Genome Sequence of Mycoplasma bovoculi Strain M165/69T (ATCC 29104).</title>
        <authorList>
            <person name="Calcutt M.J."/>
            <person name="Foecking M.F."/>
        </authorList>
    </citation>
    <scope>NUCLEOTIDE SEQUENCE [LARGE SCALE GENOMIC DNA]</scope>
    <source>
        <strain evidence="2">M165/69</strain>
    </source>
</reference>
<dbReference type="RefSeq" id="WP_022935123.1">
    <property type="nucleotide sequence ID" value="NZ_CP007154.1"/>
</dbReference>
<evidence type="ECO:0000313" key="3">
    <source>
        <dbReference type="Proteomes" id="UP000019229"/>
    </source>
</evidence>
<dbReference type="Proteomes" id="UP000019229">
    <property type="component" value="Chromosome"/>
</dbReference>
<evidence type="ECO:0000313" key="2">
    <source>
        <dbReference type="EMBL" id="AHH45506.1"/>
    </source>
</evidence>
<evidence type="ECO:0000256" key="1">
    <source>
        <dbReference type="SAM" id="Phobius"/>
    </source>
</evidence>
<keyword evidence="1" id="KW-1133">Transmembrane helix</keyword>
<name>W5UTT5_9BACT</name>
<dbReference type="STRING" id="743966.MYB_02525"/>
<protein>
    <submittedName>
        <fullName evidence="2">Uncharacterized protein</fullName>
    </submittedName>
</protein>
<sequence length="74" mass="8398">MKKKQKVVEKPIYTSEADVIYANMAKYKIRQNKRGFKFAVTALIASIALALLLIIAVLIFYFGGTQTNIFTLLR</sequence>
<dbReference type="EMBL" id="CP007154">
    <property type="protein sequence ID" value="AHH45506.1"/>
    <property type="molecule type" value="Genomic_DNA"/>
</dbReference>
<feature type="transmembrane region" description="Helical" evidence="1">
    <location>
        <begin position="38"/>
        <end position="62"/>
    </location>
</feature>
<dbReference type="HOGENOM" id="CLU_2683887_0_0_14"/>
<organism evidence="2 3">
    <name type="scientific">Mesomycoplasma bovoculi M165/69</name>
    <dbReference type="NCBI Taxonomy" id="743966"/>
    <lineage>
        <taxon>Bacteria</taxon>
        <taxon>Bacillati</taxon>
        <taxon>Mycoplasmatota</taxon>
        <taxon>Mycoplasmoidales</taxon>
        <taxon>Metamycoplasmataceae</taxon>
        <taxon>Mesomycoplasma</taxon>
    </lineage>
</organism>
<dbReference type="PATRIC" id="fig|743966.3.peg.507"/>
<dbReference type="KEGG" id="mbc:MYB_02525"/>